<dbReference type="RefSeq" id="WP_200607239.1">
    <property type="nucleotide sequence ID" value="NZ_CP071517.1"/>
</dbReference>
<organism evidence="1 2">
    <name type="scientific">Lysobacter arenosi</name>
    <dbReference type="NCBI Taxonomy" id="2795387"/>
    <lineage>
        <taxon>Bacteria</taxon>
        <taxon>Pseudomonadati</taxon>
        <taxon>Pseudomonadota</taxon>
        <taxon>Gammaproteobacteria</taxon>
        <taxon>Lysobacterales</taxon>
        <taxon>Lysobacteraceae</taxon>
        <taxon>Lysobacter</taxon>
    </lineage>
</organism>
<keyword evidence="2" id="KW-1185">Reference proteome</keyword>
<evidence type="ECO:0000313" key="2">
    <source>
        <dbReference type="Proteomes" id="UP000663400"/>
    </source>
</evidence>
<dbReference type="Proteomes" id="UP000663400">
    <property type="component" value="Chromosome"/>
</dbReference>
<name>A0ABX7RA50_9GAMM</name>
<sequence>MLSAIALAAPAVAQDAAAEQVPESLRKYYETLLAEGEWGAVLNLQRLGLEAIDQGHLDVAARAFDASLARIELIYANSDSAKKARSMWSSEGVKDFKGEPYERTMTYYYRGLLFMAEGDYENARASFRAAEYQDTISNNEEYAGDFGLMSLMAGWASTCAGDTGMAKDLYQRAATQQPEGLKAPGAGVNTLVLVESGMAPVKTATGGYGEALTLQTGDNPFVAVLANGKELPVLADVGWQASTLGGRQIDVILDGKASFRQGSDTVAGLGVAGATVAISSGDSGAAGALAVVGIAAILVSSATKPKADIRMWDNLPDRIYGGFLKQGGAVPVAEKTADGELYPIESPVIDRTAGRCRLMVYRAHEPGALRAQPVSNLTAGERKSLLKRNEARDASFRNEMTRLFVSNGEALAGGE</sequence>
<dbReference type="EMBL" id="CP071517">
    <property type="protein sequence ID" value="QSX73859.1"/>
    <property type="molecule type" value="Genomic_DNA"/>
</dbReference>
<gene>
    <name evidence="1" type="ORF">HIV01_011520</name>
</gene>
<evidence type="ECO:0008006" key="3">
    <source>
        <dbReference type="Google" id="ProtNLM"/>
    </source>
</evidence>
<dbReference type="InterPro" id="IPR011990">
    <property type="entry name" value="TPR-like_helical_dom_sf"/>
</dbReference>
<proteinExistence type="predicted"/>
<dbReference type="SUPFAM" id="SSF48452">
    <property type="entry name" value="TPR-like"/>
    <property type="match status" value="1"/>
</dbReference>
<evidence type="ECO:0000313" key="1">
    <source>
        <dbReference type="EMBL" id="QSX73859.1"/>
    </source>
</evidence>
<accession>A0ABX7RA50</accession>
<protein>
    <recommendedName>
        <fullName evidence="3">Tetratricopeptide repeat protein</fullName>
    </recommendedName>
</protein>
<dbReference type="Gene3D" id="1.25.40.10">
    <property type="entry name" value="Tetratricopeptide repeat domain"/>
    <property type="match status" value="1"/>
</dbReference>
<reference evidence="1 2" key="1">
    <citation type="submission" date="2021-02" db="EMBL/GenBank/DDBJ databases">
        <title>Lysobacter arenosi sp. nov., isolated from soil of gangwondo yeongwol, south Korea.</title>
        <authorList>
            <person name="Kim K.R."/>
            <person name="Kim K.H."/>
            <person name="Jeon C.O."/>
        </authorList>
    </citation>
    <scope>NUCLEOTIDE SEQUENCE [LARGE SCALE GENOMIC DNA]</scope>
    <source>
        <strain evidence="1 2">R7</strain>
    </source>
</reference>